<dbReference type="KEGG" id="zmk:HG535_0B01050"/>
<dbReference type="GO" id="GO:0016538">
    <property type="term" value="F:cyclin-dependent protein serine/threonine kinase regulator activity"/>
    <property type="evidence" value="ECO:0007669"/>
    <property type="project" value="TreeGrafter"/>
</dbReference>
<name>A0A7H9AY27_ZYGMR</name>
<evidence type="ECO:0000256" key="1">
    <source>
        <dbReference type="SAM" id="MobiDB-lite"/>
    </source>
</evidence>
<accession>A0A7H9AY27</accession>
<dbReference type="EMBL" id="CP058605">
    <property type="protein sequence ID" value="QLG71067.1"/>
    <property type="molecule type" value="Genomic_DNA"/>
</dbReference>
<dbReference type="Proteomes" id="UP000509704">
    <property type="component" value="Chromosome 2"/>
</dbReference>
<evidence type="ECO:0000313" key="3">
    <source>
        <dbReference type="Proteomes" id="UP000509704"/>
    </source>
</evidence>
<gene>
    <name evidence="2" type="ORF">HG535_0B01050</name>
</gene>
<keyword evidence="3" id="KW-1185">Reference proteome</keyword>
<dbReference type="GO" id="GO:0019901">
    <property type="term" value="F:protein kinase binding"/>
    <property type="evidence" value="ECO:0007669"/>
    <property type="project" value="InterPro"/>
</dbReference>
<feature type="region of interest" description="Disordered" evidence="1">
    <location>
        <begin position="176"/>
        <end position="204"/>
    </location>
</feature>
<dbReference type="OrthoDB" id="5304883at2759"/>
<dbReference type="PANTHER" id="PTHR15615">
    <property type="match status" value="1"/>
</dbReference>
<proteinExistence type="predicted"/>
<evidence type="ECO:0000313" key="2">
    <source>
        <dbReference type="EMBL" id="QLG71067.1"/>
    </source>
</evidence>
<sequence length="443" mass="49468">MDTLEVPLRTGFFQNSNFSELNDDSELLDSPPGNSAKKVRFQSSKHDDETNDSGKYLNHEDDPLQGKKNVEDLLEYANQVNDYVAQNLDKINSFRSDLLNDGSYVKPYSDVATQATNLSASMSNFELSDNEYDDHDTSTDMLSTGLVNDGSSALNKSEKVLLETLPSTEISEIIDYGTDNDQISESSDSTLENSPISRPCDTMPIQLNKDIKNPIFNSSEKVQPQTSQQPDKDNPKTSLIIADIKSSSDVPELSPVEGINILEDTIKCILQLSQNDIDKKKINDSCSSNDPTFNDDDPYDPNEYSNFFMKSAPTITYQQLISRIQAKCMFGSVVYTTATFLLQTLLLTREGIEGPIILRQILNENEIHRLIIASVRIATKLLEDCVHSHQYFCKVCGVSKRLLTRLEASLITCLKDDALIITSEKLAASIKVKDELIQTNFSH</sequence>
<dbReference type="AlphaFoldDB" id="A0A7H9AY27"/>
<dbReference type="InterPro" id="IPR013922">
    <property type="entry name" value="Cyclin_PHO80-like"/>
</dbReference>
<protein>
    <submittedName>
        <fullName evidence="2">Uncharacterized protein</fullName>
    </submittedName>
</protein>
<dbReference type="PANTHER" id="PTHR15615:SF123">
    <property type="entry name" value="PHO85 CYCLIN-10-RELATED"/>
    <property type="match status" value="1"/>
</dbReference>
<reference evidence="2 3" key="1">
    <citation type="submission" date="2020-07" db="EMBL/GenBank/DDBJ databases">
        <title>The yeast mating-type switching endonuclease HO is a domesticated member of an unorthodox homing genetic element family.</title>
        <authorList>
            <person name="Coughlan A.Y."/>
            <person name="Lombardi L."/>
            <person name="Braun-Galleani S."/>
            <person name="Martos A.R."/>
            <person name="Galeote V."/>
            <person name="Bigey F."/>
            <person name="Dequin S."/>
            <person name="Byrne K.P."/>
            <person name="Wolfe K.H."/>
        </authorList>
    </citation>
    <scope>NUCLEOTIDE SEQUENCE [LARGE SCALE GENOMIC DNA]</scope>
    <source>
        <strain evidence="2 3">NRRL Y-6702</strain>
    </source>
</reference>
<organism evidence="2 3">
    <name type="scientific">Zygotorulaspora mrakii</name>
    <name type="common">Zygosaccharomyces mrakii</name>
    <dbReference type="NCBI Taxonomy" id="42260"/>
    <lineage>
        <taxon>Eukaryota</taxon>
        <taxon>Fungi</taxon>
        <taxon>Dikarya</taxon>
        <taxon>Ascomycota</taxon>
        <taxon>Saccharomycotina</taxon>
        <taxon>Saccharomycetes</taxon>
        <taxon>Saccharomycetales</taxon>
        <taxon>Saccharomycetaceae</taxon>
        <taxon>Zygotorulaspora</taxon>
    </lineage>
</organism>
<dbReference type="GO" id="GO:0000307">
    <property type="term" value="C:cyclin-dependent protein kinase holoenzyme complex"/>
    <property type="evidence" value="ECO:0007669"/>
    <property type="project" value="UniProtKB-ARBA"/>
</dbReference>
<feature type="region of interest" description="Disordered" evidence="1">
    <location>
        <begin position="21"/>
        <end position="64"/>
    </location>
</feature>
<dbReference type="Pfam" id="PF08613">
    <property type="entry name" value="Cyclin"/>
    <property type="match status" value="1"/>
</dbReference>
<dbReference type="GeneID" id="59234728"/>
<feature type="compositionally biased region" description="Polar residues" evidence="1">
    <location>
        <begin position="179"/>
        <end position="196"/>
    </location>
</feature>
<dbReference type="RefSeq" id="XP_037142795.1">
    <property type="nucleotide sequence ID" value="XM_037286900.1"/>
</dbReference>
<dbReference type="GO" id="GO:0005634">
    <property type="term" value="C:nucleus"/>
    <property type="evidence" value="ECO:0007669"/>
    <property type="project" value="TreeGrafter"/>
</dbReference>
<dbReference type="Gene3D" id="1.10.472.10">
    <property type="entry name" value="Cyclin-like"/>
    <property type="match status" value="1"/>
</dbReference>